<protein>
    <recommendedName>
        <fullName evidence="4">Pr6Pr family membrane protein</fullName>
    </recommendedName>
</protein>
<evidence type="ECO:0008006" key="4">
    <source>
        <dbReference type="Google" id="ProtNLM"/>
    </source>
</evidence>
<dbReference type="PATRIC" id="fig|33881.3.peg.2310"/>
<dbReference type="EMBL" id="LDQC01000052">
    <property type="protein sequence ID" value="KTR05874.1"/>
    <property type="molecule type" value="Genomic_DNA"/>
</dbReference>
<evidence type="ECO:0000313" key="2">
    <source>
        <dbReference type="EMBL" id="KTR05874.1"/>
    </source>
</evidence>
<accession>A0A175RS81</accession>
<dbReference type="STRING" id="33881.NS184_09825"/>
<reference evidence="2 3" key="1">
    <citation type="journal article" date="2016" name="Front. Microbiol.">
        <title>Genomic Resource of Rice Seed Associated Bacteria.</title>
        <authorList>
            <person name="Midha S."/>
            <person name="Bansal K."/>
            <person name="Sharma S."/>
            <person name="Kumar N."/>
            <person name="Patil P.P."/>
            <person name="Chaudhry V."/>
            <person name="Patil P.B."/>
        </authorList>
    </citation>
    <scope>NUCLEOTIDE SEQUENCE [LARGE SCALE GENOMIC DNA]</scope>
    <source>
        <strain evidence="2 3">NS184</strain>
    </source>
</reference>
<dbReference type="OrthoDB" id="9809977at2"/>
<evidence type="ECO:0000256" key="1">
    <source>
        <dbReference type="SAM" id="Phobius"/>
    </source>
</evidence>
<feature type="transmembrane region" description="Helical" evidence="1">
    <location>
        <begin position="73"/>
        <end position="96"/>
    </location>
</feature>
<dbReference type="NCBIfam" id="NF038065">
    <property type="entry name" value="Pr6Pr"/>
    <property type="match status" value="1"/>
</dbReference>
<name>A0A175RS81_9MICO</name>
<sequence length="202" mass="22569">MRTLVNALRLIAVIAVVSAILAQWLVSSKLPSYNFFNYFGYFTNQSNILIALAFALTLVAAARSRRSTLGLSIFRGASTVYIATTGIVYNTLLVNIDVQSSVQWSNDVLHKVMPVYAVLDWLLFSDRARLLFRHVWWFLIYPAVWLVVILVRGATDGWVPYPFLDPSLGYGVVALYCLGVAVFIALMGMLVVGMSRLRIVKV</sequence>
<feature type="transmembrane region" description="Helical" evidence="1">
    <location>
        <begin position="167"/>
        <end position="192"/>
    </location>
</feature>
<keyword evidence="1" id="KW-1133">Transmembrane helix</keyword>
<dbReference type="RefSeq" id="WP_058725936.1">
    <property type="nucleotide sequence ID" value="NZ_LDQC01000052.1"/>
</dbReference>
<gene>
    <name evidence="2" type="ORF">NS184_09825</name>
</gene>
<feature type="transmembrane region" description="Helical" evidence="1">
    <location>
        <begin position="108"/>
        <end position="124"/>
    </location>
</feature>
<comment type="caution">
    <text evidence="2">The sequence shown here is derived from an EMBL/GenBank/DDBJ whole genome shotgun (WGS) entry which is preliminary data.</text>
</comment>
<dbReference type="Proteomes" id="UP000078252">
    <property type="component" value="Unassembled WGS sequence"/>
</dbReference>
<keyword evidence="1" id="KW-0812">Transmembrane</keyword>
<evidence type="ECO:0000313" key="3">
    <source>
        <dbReference type="Proteomes" id="UP000078252"/>
    </source>
</evidence>
<feature type="transmembrane region" description="Helical" evidence="1">
    <location>
        <begin position="7"/>
        <end position="26"/>
    </location>
</feature>
<dbReference type="AlphaFoldDB" id="A0A175RS81"/>
<organism evidence="2 3">
    <name type="scientific">Curtobacterium luteum</name>
    <dbReference type="NCBI Taxonomy" id="33881"/>
    <lineage>
        <taxon>Bacteria</taxon>
        <taxon>Bacillati</taxon>
        <taxon>Actinomycetota</taxon>
        <taxon>Actinomycetes</taxon>
        <taxon>Micrococcales</taxon>
        <taxon>Microbacteriaceae</taxon>
        <taxon>Curtobacterium</taxon>
    </lineage>
</organism>
<dbReference type="InterPro" id="IPR049713">
    <property type="entry name" value="Pr6Pr-like"/>
</dbReference>
<feature type="transmembrane region" description="Helical" evidence="1">
    <location>
        <begin position="38"/>
        <end position="61"/>
    </location>
</feature>
<proteinExistence type="predicted"/>
<feature type="transmembrane region" description="Helical" evidence="1">
    <location>
        <begin position="136"/>
        <end position="155"/>
    </location>
</feature>
<keyword evidence="1" id="KW-0472">Membrane</keyword>